<reference evidence="5 6" key="1">
    <citation type="submission" date="2023-07" db="EMBL/GenBank/DDBJ databases">
        <title>Sorghum-associated microbial communities from plants grown in Nebraska, USA.</title>
        <authorList>
            <person name="Schachtman D."/>
        </authorList>
    </citation>
    <scope>NUCLEOTIDE SEQUENCE [LARGE SCALE GENOMIC DNA]</scope>
    <source>
        <strain evidence="5 6">DS2154</strain>
    </source>
</reference>
<evidence type="ECO:0000256" key="2">
    <source>
        <dbReference type="ARBA" id="ARBA00022723"/>
    </source>
</evidence>
<keyword evidence="6" id="KW-1185">Reference proteome</keyword>
<evidence type="ECO:0000256" key="1">
    <source>
        <dbReference type="ARBA" id="ARBA00009175"/>
    </source>
</evidence>
<dbReference type="EMBL" id="JAVDRL010000006">
    <property type="protein sequence ID" value="MDR6531402.1"/>
    <property type="molecule type" value="Genomic_DNA"/>
</dbReference>
<protein>
    <submittedName>
        <fullName evidence="5">Molybdate transport system substrate-binding protein</fullName>
    </submittedName>
</protein>
<evidence type="ECO:0000313" key="5">
    <source>
        <dbReference type="EMBL" id="MDR6531402.1"/>
    </source>
</evidence>
<gene>
    <name evidence="5" type="ORF">J2800_002149</name>
</gene>
<organism evidence="5 6">
    <name type="scientific">Caulobacter rhizosphaerae</name>
    <dbReference type="NCBI Taxonomy" id="2010972"/>
    <lineage>
        <taxon>Bacteria</taxon>
        <taxon>Pseudomonadati</taxon>
        <taxon>Pseudomonadota</taxon>
        <taxon>Alphaproteobacteria</taxon>
        <taxon>Caulobacterales</taxon>
        <taxon>Caulobacteraceae</taxon>
        <taxon>Caulobacter</taxon>
    </lineage>
</organism>
<dbReference type="InterPro" id="IPR005950">
    <property type="entry name" value="ModA"/>
</dbReference>
<keyword evidence="2" id="KW-0479">Metal-binding</keyword>
<dbReference type="PIRSF" id="PIRSF004846">
    <property type="entry name" value="ModA"/>
    <property type="match status" value="1"/>
</dbReference>
<comment type="similarity">
    <text evidence="1">Belongs to the bacterial solute-binding protein ModA family.</text>
</comment>
<dbReference type="Gene3D" id="3.40.190.10">
    <property type="entry name" value="Periplasmic binding protein-like II"/>
    <property type="match status" value="2"/>
</dbReference>
<feature type="signal peptide" evidence="4">
    <location>
        <begin position="1"/>
        <end position="27"/>
    </location>
</feature>
<sequence>MITRRFKLVGLALFGVAFALAATPVLAADTKVAVAANFTEPAKAIAAAFKAKTGHTATLSFGSSGQFYTQMAHGAPYEVFLSADAERPLKAEQEGLAVPDARFTYAVGRLVLYSRTPGLVDGKGAVLASDRFAKLAIADPAAAPYGEAAVETMRKLKVYDALAPKIVRGASITQAYQYVATGNAELGFVALSQVIDQPGGSRWLVPAADHAPIQQQAVLLRTGEKNPAARAFLTFLKSPAAIAIIRRYGYEVR</sequence>
<dbReference type="SUPFAM" id="SSF53850">
    <property type="entry name" value="Periplasmic binding protein-like II"/>
    <property type="match status" value="1"/>
</dbReference>
<proteinExistence type="inferred from homology"/>
<dbReference type="InterPro" id="IPR044084">
    <property type="entry name" value="AvModA-like_subst-bd"/>
</dbReference>
<comment type="caution">
    <text evidence="5">The sequence shown here is derived from an EMBL/GenBank/DDBJ whole genome shotgun (WGS) entry which is preliminary data.</text>
</comment>
<dbReference type="Pfam" id="PF13531">
    <property type="entry name" value="SBP_bac_11"/>
    <property type="match status" value="1"/>
</dbReference>
<evidence type="ECO:0000256" key="3">
    <source>
        <dbReference type="ARBA" id="ARBA00022729"/>
    </source>
</evidence>
<accession>A0ABU1MZ02</accession>
<dbReference type="Proteomes" id="UP001262754">
    <property type="component" value="Unassembled WGS sequence"/>
</dbReference>
<dbReference type="NCBIfam" id="TIGR01256">
    <property type="entry name" value="modA"/>
    <property type="match status" value="1"/>
</dbReference>
<feature type="chain" id="PRO_5047375378" evidence="4">
    <location>
        <begin position="28"/>
        <end position="253"/>
    </location>
</feature>
<name>A0ABU1MZ02_9CAUL</name>
<evidence type="ECO:0000256" key="4">
    <source>
        <dbReference type="SAM" id="SignalP"/>
    </source>
</evidence>
<dbReference type="PANTHER" id="PTHR30632:SF14">
    <property type="entry name" value="TUNGSTATE_MOLYBDATE_CHROMATE-BINDING PROTEIN MODA"/>
    <property type="match status" value="1"/>
</dbReference>
<keyword evidence="3 4" id="KW-0732">Signal</keyword>
<dbReference type="RefSeq" id="WP_310031310.1">
    <property type="nucleotide sequence ID" value="NZ_JAVDRL010000006.1"/>
</dbReference>
<dbReference type="PANTHER" id="PTHR30632">
    <property type="entry name" value="MOLYBDATE-BINDING PERIPLASMIC PROTEIN"/>
    <property type="match status" value="1"/>
</dbReference>
<dbReference type="InterPro" id="IPR050682">
    <property type="entry name" value="ModA/WtpA"/>
</dbReference>
<evidence type="ECO:0000313" key="6">
    <source>
        <dbReference type="Proteomes" id="UP001262754"/>
    </source>
</evidence>
<dbReference type="CDD" id="cd13539">
    <property type="entry name" value="PBP2_AvModA"/>
    <property type="match status" value="1"/>
</dbReference>